<evidence type="ECO:0000256" key="9">
    <source>
        <dbReference type="RuleBase" id="RU364020"/>
    </source>
</evidence>
<evidence type="ECO:0000256" key="6">
    <source>
        <dbReference type="ARBA" id="ARBA00023034"/>
    </source>
</evidence>
<protein>
    <recommendedName>
        <fullName evidence="9">Carbohydrate sulfotransferase</fullName>
        <ecNumber evidence="9">2.8.2.-</ecNumber>
    </recommendedName>
</protein>
<organism evidence="10 11">
    <name type="scientific">Meganyctiphanes norvegica</name>
    <name type="common">Northern krill</name>
    <name type="synonym">Thysanopoda norvegica</name>
    <dbReference type="NCBI Taxonomy" id="48144"/>
    <lineage>
        <taxon>Eukaryota</taxon>
        <taxon>Metazoa</taxon>
        <taxon>Ecdysozoa</taxon>
        <taxon>Arthropoda</taxon>
        <taxon>Crustacea</taxon>
        <taxon>Multicrustacea</taxon>
        <taxon>Malacostraca</taxon>
        <taxon>Eumalacostraca</taxon>
        <taxon>Eucarida</taxon>
        <taxon>Euphausiacea</taxon>
        <taxon>Euphausiidae</taxon>
        <taxon>Meganyctiphanes</taxon>
    </lineage>
</organism>
<keyword evidence="5 9" id="KW-1133">Transmembrane helix</keyword>
<feature type="transmembrane region" description="Helical" evidence="9">
    <location>
        <begin position="57"/>
        <end position="76"/>
    </location>
</feature>
<dbReference type="EC" id="2.8.2.-" evidence="9"/>
<evidence type="ECO:0000256" key="5">
    <source>
        <dbReference type="ARBA" id="ARBA00022989"/>
    </source>
</evidence>
<proteinExistence type="inferred from homology"/>
<dbReference type="PANTHER" id="PTHR12137:SF54">
    <property type="entry name" value="CARBOHYDRATE SULFOTRANSFERASE"/>
    <property type="match status" value="1"/>
</dbReference>
<keyword evidence="4 9" id="KW-0812">Transmembrane</keyword>
<evidence type="ECO:0000256" key="7">
    <source>
        <dbReference type="ARBA" id="ARBA00023136"/>
    </source>
</evidence>
<dbReference type="GO" id="GO:0000139">
    <property type="term" value="C:Golgi membrane"/>
    <property type="evidence" value="ECO:0007669"/>
    <property type="project" value="UniProtKB-SubCell"/>
</dbReference>
<dbReference type="GO" id="GO:0008146">
    <property type="term" value="F:sulfotransferase activity"/>
    <property type="evidence" value="ECO:0007669"/>
    <property type="project" value="InterPro"/>
</dbReference>
<keyword evidence="3 9" id="KW-0808">Transferase</keyword>
<dbReference type="PANTHER" id="PTHR12137">
    <property type="entry name" value="CARBOHYDRATE SULFOTRANSFERASE"/>
    <property type="match status" value="1"/>
</dbReference>
<dbReference type="InterPro" id="IPR018011">
    <property type="entry name" value="Carb_sulfotrans_8-10"/>
</dbReference>
<dbReference type="AlphaFoldDB" id="A0AAV2S593"/>
<evidence type="ECO:0000313" key="11">
    <source>
        <dbReference type="Proteomes" id="UP001497623"/>
    </source>
</evidence>
<keyword evidence="11" id="KW-1185">Reference proteome</keyword>
<dbReference type="GO" id="GO:0016051">
    <property type="term" value="P:carbohydrate biosynthetic process"/>
    <property type="evidence" value="ECO:0007669"/>
    <property type="project" value="InterPro"/>
</dbReference>
<gene>
    <name evidence="10" type="ORF">MNOR_LOCUS33212</name>
</gene>
<dbReference type="InterPro" id="IPR005331">
    <property type="entry name" value="Sulfotransferase"/>
</dbReference>
<keyword evidence="6 9" id="KW-0333">Golgi apparatus</keyword>
<accession>A0AAV2S593</accession>
<evidence type="ECO:0000313" key="10">
    <source>
        <dbReference type="EMBL" id="CAL4165066.1"/>
    </source>
</evidence>
<evidence type="ECO:0000256" key="3">
    <source>
        <dbReference type="ARBA" id="ARBA00022679"/>
    </source>
</evidence>
<evidence type="ECO:0000256" key="2">
    <source>
        <dbReference type="ARBA" id="ARBA00006339"/>
    </source>
</evidence>
<keyword evidence="9" id="KW-0119">Carbohydrate metabolism</keyword>
<reference evidence="10 11" key="1">
    <citation type="submission" date="2024-05" db="EMBL/GenBank/DDBJ databases">
        <authorList>
            <person name="Wallberg A."/>
        </authorList>
    </citation>
    <scope>NUCLEOTIDE SEQUENCE [LARGE SCALE GENOMIC DNA]</scope>
</reference>
<name>A0AAV2S593_MEGNR</name>
<comment type="caution">
    <text evidence="10">The sequence shown here is derived from an EMBL/GenBank/DDBJ whole genome shotgun (WGS) entry which is preliminary data.</text>
</comment>
<keyword evidence="7 9" id="KW-0472">Membrane</keyword>
<comment type="similarity">
    <text evidence="2 9">Belongs to the sulfotransferase 2 family.</text>
</comment>
<dbReference type="EMBL" id="CAXKWB010047239">
    <property type="protein sequence ID" value="CAL4165066.1"/>
    <property type="molecule type" value="Genomic_DNA"/>
</dbReference>
<dbReference type="Proteomes" id="UP001497623">
    <property type="component" value="Unassembled WGS sequence"/>
</dbReference>
<keyword evidence="9" id="KW-0735">Signal-anchor</keyword>
<keyword evidence="8 9" id="KW-0325">Glycoprotein</keyword>
<dbReference type="Pfam" id="PF03567">
    <property type="entry name" value="Sulfotransfer_2"/>
    <property type="match status" value="1"/>
</dbReference>
<feature type="non-terminal residue" evidence="10">
    <location>
        <position position="403"/>
    </location>
</feature>
<evidence type="ECO:0000256" key="8">
    <source>
        <dbReference type="ARBA" id="ARBA00023180"/>
    </source>
</evidence>
<evidence type="ECO:0000256" key="4">
    <source>
        <dbReference type="ARBA" id="ARBA00022692"/>
    </source>
</evidence>
<comment type="subcellular location">
    <subcellularLocation>
        <location evidence="1 9">Golgi apparatus membrane</location>
        <topology evidence="1 9">Single-pass type II membrane protein</topology>
    </subcellularLocation>
</comment>
<evidence type="ECO:0000256" key="1">
    <source>
        <dbReference type="ARBA" id="ARBA00004323"/>
    </source>
</evidence>
<sequence length="403" mass="47677">MKKYRKGETICILMSYCLLHSYNQTDITFMEDFKVDKHVLGTKRHLIAINKKKIKKVFYKFILYLFLTFLVFEIKLQKIADFRKKKKFLHGIRCVCTDLTSSFLTSREELASNIAQNFLSYGQKLTYYSAPKSQKASLWRYRACKINRKKIDSVTQYTRKHHQVQLSKMTSAEGKYLRNFGRSKGIIVQRHPLTRLVSAWKNKYHEGNSLKKYDAKKEAKVAKIIFTPSWLYNVQTFWVPAMATNGLIPSNMHKQLGLATPLNPNQEYPRWVYISLQRMLKPSIDFTQFLKHVVKTFNSSSEDPHWNVFSHECSPCSLHYDYIAKVETFSEDLEYIFKHIGIPSDPNIQKNKIKKKNDNPYAYISYYTKIPLDLRKSLYMIYRKDMDMFGYNLPDWFLSEKAH</sequence>